<dbReference type="Pfam" id="PF24447">
    <property type="entry name" value="RE_BanI"/>
    <property type="match status" value="1"/>
</dbReference>
<keyword evidence="4" id="KW-1185">Reference proteome</keyword>
<dbReference type="InterPro" id="IPR058973">
    <property type="entry name" value="RE_BanI/HgiCI_C"/>
</dbReference>
<comment type="caution">
    <text evidence="3">The sequence shown here is derived from an EMBL/GenBank/DDBJ whole genome shotgun (WGS) entry which is preliminary data.</text>
</comment>
<keyword evidence="3" id="KW-0255">Endonuclease</keyword>
<sequence length="342" mass="38472">MPKYNRNIDELKSHAALWWPEELKEKNAKANVIPLLLSTQEEFLSIIKLAKKDPFKVFDLITTSEFPANYFLKHLTVLADYGGEKIQRLGNEFEDIFPKDKNNAYYFEFTWNKQDFTYQFEEFPIKGMGNKKFKIDGEGLTKEVELDNKTKDLIAILLYAAASDVHDKAELDLCEIGGLIGEPEKLESYVRNKYIVVSRITGGATANSLGQLAQSEIVEFLTKSLDNSYEIIRNGYINLSGYDKDGGMPFDIVVNKKGKSIGIEVSFQVTTNSTIERKSGQAAGRLNLVHKDGHHIAYVIDGAGNFQRSSAISTLCDNSDCTVAYTTAEFEVLSNWIKSVLK</sequence>
<feature type="domain" description="BanI/HgiCI C-terminal" evidence="2">
    <location>
        <begin position="184"/>
        <end position="340"/>
    </location>
</feature>
<dbReference type="AlphaFoldDB" id="A0A2N3HQ66"/>
<gene>
    <name evidence="3" type="ORF">BZG02_20340</name>
</gene>
<dbReference type="EMBL" id="MVDD01000034">
    <property type="protein sequence ID" value="PKQ60204.1"/>
    <property type="molecule type" value="Genomic_DNA"/>
</dbReference>
<dbReference type="InterPro" id="IPR058974">
    <property type="entry name" value="RE_BanI/HgiCI_N"/>
</dbReference>
<dbReference type="GO" id="GO:0004519">
    <property type="term" value="F:endonuclease activity"/>
    <property type="evidence" value="ECO:0007669"/>
    <property type="project" value="UniProtKB-KW"/>
</dbReference>
<organism evidence="3 4">
    <name type="scientific">Labilibaculum filiforme</name>
    <dbReference type="NCBI Taxonomy" id="1940526"/>
    <lineage>
        <taxon>Bacteria</taxon>
        <taxon>Pseudomonadati</taxon>
        <taxon>Bacteroidota</taxon>
        <taxon>Bacteroidia</taxon>
        <taxon>Marinilabiliales</taxon>
        <taxon>Marinifilaceae</taxon>
        <taxon>Labilibaculum</taxon>
    </lineage>
</organism>
<name>A0A2N3HQ66_9BACT</name>
<protein>
    <submittedName>
        <fullName evidence="3">Restriction endonuclease</fullName>
    </submittedName>
</protein>
<keyword evidence="3" id="KW-0378">Hydrolase</keyword>
<dbReference type="OrthoDB" id="2987485at2"/>
<proteinExistence type="predicted"/>
<accession>A0A2N3HQ66</accession>
<dbReference type="Proteomes" id="UP000233535">
    <property type="component" value="Unassembled WGS sequence"/>
</dbReference>
<reference evidence="3 4" key="1">
    <citation type="journal article" date="2017" name="Front. Microbiol.">
        <title>Labilibaculum manganireducens gen. nov., sp. nov. and Labilibaculum filiforme sp. nov., Novel Bacteroidetes Isolated from Subsurface Sediments of the Baltic Sea.</title>
        <authorList>
            <person name="Vandieken V."/>
            <person name="Marshall I.P."/>
            <person name="Niemann H."/>
            <person name="Engelen B."/>
            <person name="Cypionka H."/>
        </authorList>
    </citation>
    <scope>NUCLEOTIDE SEQUENCE [LARGE SCALE GENOMIC DNA]</scope>
    <source>
        <strain evidence="3 4">59.16B</strain>
    </source>
</reference>
<evidence type="ECO:0000313" key="3">
    <source>
        <dbReference type="EMBL" id="PKQ60204.1"/>
    </source>
</evidence>
<evidence type="ECO:0000259" key="1">
    <source>
        <dbReference type="Pfam" id="PF24447"/>
    </source>
</evidence>
<evidence type="ECO:0000313" key="4">
    <source>
        <dbReference type="Proteomes" id="UP000233535"/>
    </source>
</evidence>
<dbReference type="Pfam" id="PF26568">
    <property type="entry name" value="RE_BanI_C"/>
    <property type="match status" value="1"/>
</dbReference>
<keyword evidence="3" id="KW-0540">Nuclease</keyword>
<feature type="domain" description="BanI/HgiCI N-terminal" evidence="1">
    <location>
        <begin position="18"/>
        <end position="181"/>
    </location>
</feature>
<evidence type="ECO:0000259" key="2">
    <source>
        <dbReference type="Pfam" id="PF26568"/>
    </source>
</evidence>